<gene>
    <name evidence="3" type="primary">spoVR</name>
    <name evidence="3" type="ORF">GCM10011505_04980</name>
</gene>
<evidence type="ECO:0000259" key="2">
    <source>
        <dbReference type="Pfam" id="PF24755"/>
    </source>
</evidence>
<dbReference type="PANTHER" id="PTHR30029:SF2">
    <property type="entry name" value="STAGE V SPORULATION PROTEIN R"/>
    <property type="match status" value="1"/>
</dbReference>
<dbReference type="InterPro" id="IPR056174">
    <property type="entry name" value="SpoVR_N"/>
</dbReference>
<dbReference type="EMBL" id="BMDZ01000003">
    <property type="protein sequence ID" value="GGB26677.1"/>
    <property type="molecule type" value="Genomic_DNA"/>
</dbReference>
<organism evidence="3 4">
    <name type="scientific">Tistrella bauzanensis</name>
    <dbReference type="NCBI Taxonomy" id="657419"/>
    <lineage>
        <taxon>Bacteria</taxon>
        <taxon>Pseudomonadati</taxon>
        <taxon>Pseudomonadota</taxon>
        <taxon>Alphaproteobacteria</taxon>
        <taxon>Geminicoccales</taxon>
        <taxon>Geminicoccaceae</taxon>
        <taxon>Tistrella</taxon>
    </lineage>
</organism>
<evidence type="ECO:0000259" key="1">
    <source>
        <dbReference type="Pfam" id="PF04293"/>
    </source>
</evidence>
<dbReference type="PANTHER" id="PTHR30029">
    <property type="entry name" value="STAGE V SPORULATION PROTEIN R"/>
    <property type="match status" value="1"/>
</dbReference>
<evidence type="ECO:0000313" key="4">
    <source>
        <dbReference type="Proteomes" id="UP000603352"/>
    </source>
</evidence>
<evidence type="ECO:0000313" key="3">
    <source>
        <dbReference type="EMBL" id="GGB26677.1"/>
    </source>
</evidence>
<comment type="caution">
    <text evidence="3">The sequence shown here is derived from an EMBL/GenBank/DDBJ whole genome shotgun (WGS) entry which is preliminary data.</text>
</comment>
<sequence length="485" mass="55727">MGMSWTMRDLEYWDARIRDKVTAFDLDTYDQEFDICDRDQMIGFMAYHGMPAHYPHWSFGKSYERQRTLNDLGVAGLPYEMVINSSPSIAYLMRDNSLCLQVLTMAHVYGHNDFFKNNFYFARGTRAELILGQVKMHADRVRSYAEDPSIGLEAVERVLDAAHALSFNIGRNPAVPRLTPDQQRARALDRAQGTHDPYAAIHARKPSVPAAAAAVELERIPADPDPDLLLFIRDHGGYLADWQRDLIGIVDEEARYFLPQMETKIMNEGWASFWHRAIMNSLDLPPDIHMEFLVRHNQVVRRIPGDVNPYCLGLAIWDKLVAEEEGVWEPGRGLPGAPSPATRQKLFQIRESERDSSFLRRFLDEPMMRDQDLFAYEPRGNDLVVSKVSNEAGWREVRDRLIRQTGTNAMPMIRVVDGDYGRSRGLLLEHVHDGRDLQLGYAEKTLDHVYTLWCRDVHLKTVVNRETVILSRGADGFRTRVLRDE</sequence>
<dbReference type="Pfam" id="PF04293">
    <property type="entry name" value="SpoVR"/>
    <property type="match status" value="1"/>
</dbReference>
<dbReference type="Proteomes" id="UP000603352">
    <property type="component" value="Unassembled WGS sequence"/>
</dbReference>
<name>A0ABQ1I892_9PROT</name>
<feature type="domain" description="SpoVR protein-like N-terminal" evidence="1">
    <location>
        <begin position="5"/>
        <end position="407"/>
    </location>
</feature>
<keyword evidence="4" id="KW-1185">Reference proteome</keyword>
<dbReference type="InterPro" id="IPR057008">
    <property type="entry name" value="SpoVR-like_C"/>
</dbReference>
<accession>A0ABQ1I892</accession>
<reference evidence="4" key="1">
    <citation type="journal article" date="2019" name="Int. J. Syst. Evol. Microbiol.">
        <title>The Global Catalogue of Microorganisms (GCM) 10K type strain sequencing project: providing services to taxonomists for standard genome sequencing and annotation.</title>
        <authorList>
            <consortium name="The Broad Institute Genomics Platform"/>
            <consortium name="The Broad Institute Genome Sequencing Center for Infectious Disease"/>
            <person name="Wu L."/>
            <person name="Ma J."/>
        </authorList>
    </citation>
    <scope>NUCLEOTIDE SEQUENCE [LARGE SCALE GENOMIC DNA]</scope>
    <source>
        <strain evidence="4">CGMCC 1.10188</strain>
    </source>
</reference>
<feature type="domain" description="SpoVR-like C-terminal" evidence="2">
    <location>
        <begin position="411"/>
        <end position="462"/>
    </location>
</feature>
<proteinExistence type="predicted"/>
<dbReference type="InterPro" id="IPR007390">
    <property type="entry name" value="Spore_V_R"/>
</dbReference>
<protein>
    <submittedName>
        <fullName evidence="3">Stage V sporulation protein R</fullName>
    </submittedName>
</protein>
<dbReference type="Pfam" id="PF24755">
    <property type="entry name" value="SpoVR_C"/>
    <property type="match status" value="1"/>
</dbReference>